<evidence type="ECO:0000256" key="1">
    <source>
        <dbReference type="SAM" id="Phobius"/>
    </source>
</evidence>
<sequence>MYTCHRCHLENRADECFIPYRGQRPLQVPETVTVCENQKKMNLLSECSHLSPQSEKYFPAYLFIMLTATSILPLSLLKPYYQSSETKCAICPLRYFRIGKL</sequence>
<organism evidence="2 3">
    <name type="scientific">Caerostris extrusa</name>
    <name type="common">Bark spider</name>
    <name type="synonym">Caerostris bankana</name>
    <dbReference type="NCBI Taxonomy" id="172846"/>
    <lineage>
        <taxon>Eukaryota</taxon>
        <taxon>Metazoa</taxon>
        <taxon>Ecdysozoa</taxon>
        <taxon>Arthropoda</taxon>
        <taxon>Chelicerata</taxon>
        <taxon>Arachnida</taxon>
        <taxon>Araneae</taxon>
        <taxon>Araneomorphae</taxon>
        <taxon>Entelegynae</taxon>
        <taxon>Araneoidea</taxon>
        <taxon>Araneidae</taxon>
        <taxon>Caerostris</taxon>
    </lineage>
</organism>
<name>A0AAV4QHM8_CAEEX</name>
<dbReference type="EMBL" id="BPLR01006274">
    <property type="protein sequence ID" value="GIY08650.1"/>
    <property type="molecule type" value="Genomic_DNA"/>
</dbReference>
<reference evidence="2 3" key="1">
    <citation type="submission" date="2021-06" db="EMBL/GenBank/DDBJ databases">
        <title>Caerostris extrusa draft genome.</title>
        <authorList>
            <person name="Kono N."/>
            <person name="Arakawa K."/>
        </authorList>
    </citation>
    <scope>NUCLEOTIDE SEQUENCE [LARGE SCALE GENOMIC DNA]</scope>
</reference>
<protein>
    <submittedName>
        <fullName evidence="2">Uncharacterized protein</fullName>
    </submittedName>
</protein>
<keyword evidence="3" id="KW-1185">Reference proteome</keyword>
<gene>
    <name evidence="2" type="ORF">CEXT_535941</name>
</gene>
<comment type="caution">
    <text evidence="2">The sequence shown here is derived from an EMBL/GenBank/DDBJ whole genome shotgun (WGS) entry which is preliminary data.</text>
</comment>
<evidence type="ECO:0000313" key="3">
    <source>
        <dbReference type="Proteomes" id="UP001054945"/>
    </source>
</evidence>
<feature type="transmembrane region" description="Helical" evidence="1">
    <location>
        <begin position="58"/>
        <end position="77"/>
    </location>
</feature>
<proteinExistence type="predicted"/>
<accession>A0AAV4QHM8</accession>
<keyword evidence="1" id="KW-0812">Transmembrane</keyword>
<dbReference type="Proteomes" id="UP001054945">
    <property type="component" value="Unassembled WGS sequence"/>
</dbReference>
<dbReference type="AlphaFoldDB" id="A0AAV4QHM8"/>
<keyword evidence="1" id="KW-1133">Transmembrane helix</keyword>
<evidence type="ECO:0000313" key="2">
    <source>
        <dbReference type="EMBL" id="GIY08650.1"/>
    </source>
</evidence>
<keyword evidence="1" id="KW-0472">Membrane</keyword>